<organism evidence="5 6">
    <name type="scientific">Populus alba x Populus x berolinensis</name>
    <dbReference type="NCBI Taxonomy" id="444605"/>
    <lineage>
        <taxon>Eukaryota</taxon>
        <taxon>Viridiplantae</taxon>
        <taxon>Streptophyta</taxon>
        <taxon>Embryophyta</taxon>
        <taxon>Tracheophyta</taxon>
        <taxon>Spermatophyta</taxon>
        <taxon>Magnoliopsida</taxon>
        <taxon>eudicotyledons</taxon>
        <taxon>Gunneridae</taxon>
        <taxon>Pentapetalae</taxon>
        <taxon>rosids</taxon>
        <taxon>fabids</taxon>
        <taxon>Malpighiales</taxon>
        <taxon>Salicaceae</taxon>
        <taxon>Saliceae</taxon>
        <taxon>Populus</taxon>
    </lineage>
</organism>
<evidence type="ECO:0000256" key="1">
    <source>
        <dbReference type="ARBA" id="ARBA00005711"/>
    </source>
</evidence>
<dbReference type="InterPro" id="IPR005516">
    <property type="entry name" value="Remorin_C"/>
</dbReference>
<name>A0AAD6LNA1_9ROSI</name>
<dbReference type="Proteomes" id="UP001164929">
    <property type="component" value="Chromosome 15"/>
</dbReference>
<sequence>MRNKVNLYDGFCLSFFLMTFSGPEQQESSSVTERAIPPRRTESFRTGAELVPSGGTSLARLMSQDYDFQDGEFATAVAAAAFVIHSLEEAEADHRRKLRGDFGKSKEKIKTTKQDSSAGSVVTRHFSSREVTVAGETSARKPAEEDRRRQENAFPTRKPSRSSSVRPMNRQPFSQVVETKADSWEKDQLRKINRRYEKMKSKILDWEKAKKMRAKLHGEKKKSELELRRARNMQHYQNKIARIDLISGGARGKLEEKRRNEELEVKEKAKHMRSKGRSPSRCFCC</sequence>
<feature type="region of interest" description="Disordered" evidence="3">
    <location>
        <begin position="98"/>
        <end position="182"/>
    </location>
</feature>
<dbReference type="PANTHER" id="PTHR31471:SF5">
    <property type="entry name" value="GB|AAD39278.1"/>
    <property type="match status" value="1"/>
</dbReference>
<evidence type="ECO:0000259" key="4">
    <source>
        <dbReference type="Pfam" id="PF03763"/>
    </source>
</evidence>
<comment type="caution">
    <text evidence="5">The sequence shown here is derived from an EMBL/GenBank/DDBJ whole genome shotgun (WGS) entry which is preliminary data.</text>
</comment>
<proteinExistence type="inferred from homology"/>
<protein>
    <recommendedName>
        <fullName evidence="4">Remorin C-terminal domain-containing protein</fullName>
    </recommendedName>
</protein>
<feature type="compositionally biased region" description="Basic and acidic residues" evidence="3">
    <location>
        <begin position="138"/>
        <end position="151"/>
    </location>
</feature>
<feature type="coiled-coil region" evidence="2">
    <location>
        <begin position="189"/>
        <end position="233"/>
    </location>
</feature>
<dbReference type="AlphaFoldDB" id="A0AAD6LNA1"/>
<dbReference type="PANTHER" id="PTHR31471">
    <property type="entry name" value="OS02G0116800 PROTEIN"/>
    <property type="match status" value="1"/>
</dbReference>
<evidence type="ECO:0000256" key="2">
    <source>
        <dbReference type="SAM" id="Coils"/>
    </source>
</evidence>
<evidence type="ECO:0000313" key="6">
    <source>
        <dbReference type="Proteomes" id="UP001164929"/>
    </source>
</evidence>
<dbReference type="Pfam" id="PF03763">
    <property type="entry name" value="Remorin_C"/>
    <property type="match status" value="1"/>
</dbReference>
<feature type="domain" description="Remorin C-terminal" evidence="4">
    <location>
        <begin position="177"/>
        <end position="280"/>
    </location>
</feature>
<feature type="compositionally biased region" description="Basic residues" evidence="3">
    <location>
        <begin position="268"/>
        <end position="278"/>
    </location>
</feature>
<evidence type="ECO:0000313" key="5">
    <source>
        <dbReference type="EMBL" id="KAJ6970155.1"/>
    </source>
</evidence>
<feature type="compositionally biased region" description="Basic and acidic residues" evidence="3">
    <location>
        <begin position="98"/>
        <end position="113"/>
    </location>
</feature>
<reference evidence="5" key="1">
    <citation type="journal article" date="2023" name="Mol. Ecol. Resour.">
        <title>Chromosome-level genome assembly of a triploid poplar Populus alba 'Berolinensis'.</title>
        <authorList>
            <person name="Chen S."/>
            <person name="Yu Y."/>
            <person name="Wang X."/>
            <person name="Wang S."/>
            <person name="Zhang T."/>
            <person name="Zhou Y."/>
            <person name="He R."/>
            <person name="Meng N."/>
            <person name="Wang Y."/>
            <person name="Liu W."/>
            <person name="Liu Z."/>
            <person name="Liu J."/>
            <person name="Guo Q."/>
            <person name="Huang H."/>
            <person name="Sederoff R.R."/>
            <person name="Wang G."/>
            <person name="Qu G."/>
            <person name="Chen S."/>
        </authorList>
    </citation>
    <scope>NUCLEOTIDE SEQUENCE</scope>
    <source>
        <strain evidence="5">SC-2020</strain>
    </source>
</reference>
<keyword evidence="6" id="KW-1185">Reference proteome</keyword>
<comment type="similarity">
    <text evidence="1">Belongs to the remorin family.</text>
</comment>
<accession>A0AAD6LNA1</accession>
<feature type="region of interest" description="Disordered" evidence="3">
    <location>
        <begin position="265"/>
        <end position="285"/>
    </location>
</feature>
<dbReference type="EMBL" id="JAQIZT010000015">
    <property type="protein sequence ID" value="KAJ6970155.1"/>
    <property type="molecule type" value="Genomic_DNA"/>
</dbReference>
<feature type="compositionally biased region" description="Polar residues" evidence="3">
    <location>
        <begin position="161"/>
        <end position="177"/>
    </location>
</feature>
<gene>
    <name evidence="5" type="ORF">NC653_034662</name>
</gene>
<evidence type="ECO:0000256" key="3">
    <source>
        <dbReference type="SAM" id="MobiDB-lite"/>
    </source>
</evidence>
<keyword evidence="2" id="KW-0175">Coiled coil</keyword>